<dbReference type="InterPro" id="IPR013320">
    <property type="entry name" value="ConA-like_dom_sf"/>
</dbReference>
<evidence type="ECO:0000256" key="1">
    <source>
        <dbReference type="ARBA" id="ARBA00008781"/>
    </source>
</evidence>
<dbReference type="SUPFAM" id="SSF49899">
    <property type="entry name" value="Concanavalin A-like lectins/glucanases"/>
    <property type="match status" value="1"/>
</dbReference>
<dbReference type="InParanoid" id="A0A6J2XWX1"/>
<feature type="signal peptide" evidence="4">
    <location>
        <begin position="1"/>
        <end position="21"/>
    </location>
</feature>
<dbReference type="PANTHER" id="PTHR10963:SF60">
    <property type="entry name" value="GRAM-NEGATIVE BACTERIA-BINDING PROTEIN 1-RELATED"/>
    <property type="match status" value="1"/>
</dbReference>
<evidence type="ECO:0000313" key="7">
    <source>
        <dbReference type="Proteomes" id="UP000504635"/>
    </source>
</evidence>
<keyword evidence="7" id="KW-1185">Reference proteome</keyword>
<dbReference type="RefSeq" id="XP_030756018.1">
    <property type="nucleotide sequence ID" value="XM_030900158.1"/>
</dbReference>
<feature type="chain" id="PRO_5026879379" evidence="4">
    <location>
        <begin position="22"/>
        <end position="438"/>
    </location>
</feature>
<dbReference type="GO" id="GO:0004553">
    <property type="term" value="F:hydrolase activity, hydrolyzing O-glycosyl compounds"/>
    <property type="evidence" value="ECO:0007669"/>
    <property type="project" value="InterPro"/>
</dbReference>
<dbReference type="Gene3D" id="2.60.120.200">
    <property type="match status" value="1"/>
</dbReference>
<dbReference type="PROSITE" id="PS51969">
    <property type="entry name" value="CBM39"/>
    <property type="match status" value="1"/>
</dbReference>
<name>A0A6J2XWX1_SITOR</name>
<feature type="domain" description="CBM39" evidence="6">
    <location>
        <begin position="22"/>
        <end position="122"/>
    </location>
</feature>
<comment type="similarity">
    <text evidence="1">Belongs to the insect beta-1,3-glucan binding protein family.</text>
</comment>
<dbReference type="InterPro" id="IPR031756">
    <property type="entry name" value="BGBP_N"/>
</dbReference>
<dbReference type="GO" id="GO:0005975">
    <property type="term" value="P:carbohydrate metabolic process"/>
    <property type="evidence" value="ECO:0007669"/>
    <property type="project" value="InterPro"/>
</dbReference>
<dbReference type="GO" id="GO:0045087">
    <property type="term" value="P:innate immune response"/>
    <property type="evidence" value="ECO:0007669"/>
    <property type="project" value="UniProtKB-KW"/>
</dbReference>
<sequence>MDYHNKLVLLLLILLIQGHIAYEIPNIALQAFTPSGLRISVPADPEIKLFGVHFNINKDIHELETGEYNEDISRPENGKFTYFNPTLKLKEGDTVYYWVYLQVGDLGYKKDGEKYTVTKLLSIDQFEKARTCAPSITIVDGESSCVGEVILDAKFVSNTIDENIWLIEQYYADEPDFEYVIYKNDSSVLTSQNNLLHIKPKVDEDIVTSNVNIDGCTRKRQHECTRVFINLYQHPVISARLVTKKTFSFGEYKVRAKLPKGDWLFPEIYLEDIEDLSKKIWISYARGNEELTGNNGDDIGGKLLFGGPVVDPLEPKKSRYLKTYRNNQFIGNEMHTFSLRWTSDEMLLYIDDINYGTVSSTILKETGFNSPRKMRLVIGVGAGGPRDFPDNYKSKSYLKPWKSTSNNQVKMFFTSRSNWLPSWKDSELQVEFVKISAL</sequence>
<dbReference type="OrthoDB" id="4781at2759"/>
<proteinExistence type="inferred from homology"/>
<dbReference type="AlphaFoldDB" id="A0A6J2XWX1"/>
<dbReference type="InterPro" id="IPR043030">
    <property type="entry name" value="BGBP_N_sf"/>
</dbReference>
<gene>
    <name evidence="8" type="primary">LOC115882237</name>
</gene>
<keyword evidence="3" id="KW-0391">Immunity</keyword>
<dbReference type="PANTHER" id="PTHR10963">
    <property type="entry name" value="GLYCOSYL HYDROLASE-RELATED"/>
    <property type="match status" value="1"/>
</dbReference>
<evidence type="ECO:0000256" key="2">
    <source>
        <dbReference type="ARBA" id="ARBA00022588"/>
    </source>
</evidence>
<dbReference type="KEGG" id="soy:115882237"/>
<dbReference type="InterPro" id="IPR000757">
    <property type="entry name" value="Beta-glucanase-like"/>
</dbReference>
<dbReference type="Pfam" id="PF15886">
    <property type="entry name" value="CBM39"/>
    <property type="match status" value="1"/>
</dbReference>
<dbReference type="PROSITE" id="PS51762">
    <property type="entry name" value="GH16_2"/>
    <property type="match status" value="1"/>
</dbReference>
<evidence type="ECO:0000313" key="8">
    <source>
        <dbReference type="RefSeq" id="XP_030756018.1"/>
    </source>
</evidence>
<accession>A0A6J2XWX1</accession>
<evidence type="ECO:0000256" key="3">
    <source>
        <dbReference type="ARBA" id="ARBA00022859"/>
    </source>
</evidence>
<evidence type="ECO:0000259" key="5">
    <source>
        <dbReference type="PROSITE" id="PS51762"/>
    </source>
</evidence>
<reference evidence="8" key="1">
    <citation type="submission" date="2025-08" db="UniProtKB">
        <authorList>
            <consortium name="RefSeq"/>
        </authorList>
    </citation>
    <scope>IDENTIFICATION</scope>
    <source>
        <tissue evidence="8">Gonads</tissue>
    </source>
</reference>
<protein>
    <submittedName>
        <fullName evidence="8">Beta-1,3-glucan-binding protein-like</fullName>
    </submittedName>
</protein>
<evidence type="ECO:0000259" key="6">
    <source>
        <dbReference type="PROSITE" id="PS51969"/>
    </source>
</evidence>
<dbReference type="GO" id="GO:0030246">
    <property type="term" value="F:carbohydrate binding"/>
    <property type="evidence" value="ECO:0007669"/>
    <property type="project" value="InterPro"/>
</dbReference>
<organism evidence="7 8">
    <name type="scientific">Sitophilus oryzae</name>
    <name type="common">Rice weevil</name>
    <name type="synonym">Curculio oryzae</name>
    <dbReference type="NCBI Taxonomy" id="7048"/>
    <lineage>
        <taxon>Eukaryota</taxon>
        <taxon>Metazoa</taxon>
        <taxon>Ecdysozoa</taxon>
        <taxon>Arthropoda</taxon>
        <taxon>Hexapoda</taxon>
        <taxon>Insecta</taxon>
        <taxon>Pterygota</taxon>
        <taxon>Neoptera</taxon>
        <taxon>Endopterygota</taxon>
        <taxon>Coleoptera</taxon>
        <taxon>Polyphaga</taxon>
        <taxon>Cucujiformia</taxon>
        <taxon>Curculionidae</taxon>
        <taxon>Dryophthorinae</taxon>
        <taxon>Sitophilus</taxon>
    </lineage>
</organism>
<evidence type="ECO:0000256" key="4">
    <source>
        <dbReference type="SAM" id="SignalP"/>
    </source>
</evidence>
<dbReference type="GeneID" id="115882237"/>
<keyword evidence="4" id="KW-0732">Signal</keyword>
<dbReference type="Gene3D" id="2.60.40.2140">
    <property type="entry name" value="Beta-1,3-glucan-recognition protein, N-terminal domain"/>
    <property type="match status" value="1"/>
</dbReference>
<feature type="domain" description="GH16" evidence="5">
    <location>
        <begin position="151"/>
        <end position="438"/>
    </location>
</feature>
<keyword evidence="2" id="KW-0399">Innate immunity</keyword>
<dbReference type="Proteomes" id="UP000504635">
    <property type="component" value="Unplaced"/>
</dbReference>
<dbReference type="InterPro" id="IPR050546">
    <property type="entry name" value="Glycosyl_Hydrlase_16"/>
</dbReference>